<protein>
    <recommendedName>
        <fullName evidence="12">Cardiolipin synthase</fullName>
        <ecNumber evidence="12">2.7.8.-</ecNumber>
    </recommendedName>
</protein>
<evidence type="ECO:0000256" key="1">
    <source>
        <dbReference type="ARBA" id="ARBA00004651"/>
    </source>
</evidence>
<proteinExistence type="predicted"/>
<keyword evidence="10" id="KW-0594">Phospholipid biosynthesis</keyword>
<feature type="transmembrane region" description="Helical" evidence="13">
    <location>
        <begin position="68"/>
        <end position="86"/>
    </location>
</feature>
<keyword evidence="4" id="KW-0808">Transferase</keyword>
<evidence type="ECO:0000256" key="4">
    <source>
        <dbReference type="ARBA" id="ARBA00022679"/>
    </source>
</evidence>
<dbReference type="EMBL" id="FO681347">
    <property type="protein sequence ID" value="CCV64641.1"/>
    <property type="molecule type" value="Genomic_DNA"/>
</dbReference>
<dbReference type="Gene3D" id="3.30.870.10">
    <property type="entry name" value="Endonuclease Chain A"/>
    <property type="match status" value="2"/>
</dbReference>
<accession>U4KS19</accession>
<keyword evidence="8" id="KW-0443">Lipid metabolism</keyword>
<dbReference type="Pfam" id="PF13091">
    <property type="entry name" value="PLDc_2"/>
    <property type="match status" value="2"/>
</dbReference>
<evidence type="ECO:0000256" key="2">
    <source>
        <dbReference type="ARBA" id="ARBA00022475"/>
    </source>
</evidence>
<dbReference type="InterPro" id="IPR027379">
    <property type="entry name" value="CLS_N"/>
</dbReference>
<evidence type="ECO:0000256" key="3">
    <source>
        <dbReference type="ARBA" id="ARBA00022516"/>
    </source>
</evidence>
<keyword evidence="9 13" id="KW-0472">Membrane</keyword>
<evidence type="ECO:0000256" key="8">
    <source>
        <dbReference type="ARBA" id="ARBA00023098"/>
    </source>
</evidence>
<dbReference type="GO" id="GO:0032049">
    <property type="term" value="P:cardiolipin biosynthetic process"/>
    <property type="evidence" value="ECO:0007669"/>
    <property type="project" value="UniProtKB-UniRule"/>
</dbReference>
<evidence type="ECO:0000256" key="6">
    <source>
        <dbReference type="ARBA" id="ARBA00022737"/>
    </source>
</evidence>
<dbReference type="InterPro" id="IPR001736">
    <property type="entry name" value="PLipase_D/transphosphatidylase"/>
</dbReference>
<dbReference type="PANTHER" id="PTHR21248">
    <property type="entry name" value="CARDIOLIPIN SYNTHASE"/>
    <property type="match status" value="1"/>
</dbReference>
<dbReference type="OrthoDB" id="9762009at2"/>
<dbReference type="Proteomes" id="UP000032740">
    <property type="component" value="Chromosome"/>
</dbReference>
<keyword evidence="6" id="KW-0677">Repeat</keyword>
<name>U4KS19_ALTPJ</name>
<dbReference type="STRING" id="1318466.BN85410640"/>
<feature type="domain" description="PLD phosphodiesterase" evidence="14">
    <location>
        <begin position="415"/>
        <end position="442"/>
    </location>
</feature>
<dbReference type="KEGG" id="apal:BN85410640"/>
<evidence type="ECO:0000256" key="9">
    <source>
        <dbReference type="ARBA" id="ARBA00023136"/>
    </source>
</evidence>
<dbReference type="PROSITE" id="PS50035">
    <property type="entry name" value="PLD"/>
    <property type="match status" value="2"/>
</dbReference>
<feature type="transmembrane region" description="Helical" evidence="13">
    <location>
        <begin position="12"/>
        <end position="33"/>
    </location>
</feature>
<gene>
    <name evidence="15" type="primary">cls</name>
    <name evidence="15" type="ORF">BN85410640</name>
</gene>
<keyword evidence="2" id="KW-1003">Cell membrane</keyword>
<dbReference type="InterPro" id="IPR025202">
    <property type="entry name" value="PLD-like_dom"/>
</dbReference>
<evidence type="ECO:0000256" key="11">
    <source>
        <dbReference type="ARBA" id="ARBA00023264"/>
    </source>
</evidence>
<evidence type="ECO:0000313" key="15">
    <source>
        <dbReference type="EMBL" id="CCV64641.1"/>
    </source>
</evidence>
<dbReference type="AlphaFoldDB" id="U4KS19"/>
<keyword evidence="5 13" id="KW-0812">Transmembrane</keyword>
<dbReference type="Pfam" id="PF13396">
    <property type="entry name" value="PLDc_N"/>
    <property type="match status" value="1"/>
</dbReference>
<evidence type="ECO:0000256" key="5">
    <source>
        <dbReference type="ARBA" id="ARBA00022692"/>
    </source>
</evidence>
<dbReference type="HOGENOM" id="CLU_038053_1_2_14"/>
<dbReference type="NCBIfam" id="TIGR04265">
    <property type="entry name" value="bac_cardiolipin"/>
    <property type="match status" value="1"/>
</dbReference>
<dbReference type="GO" id="GO:0008808">
    <property type="term" value="F:cardiolipin synthase activity"/>
    <property type="evidence" value="ECO:0007669"/>
    <property type="project" value="UniProtKB-UniRule"/>
</dbReference>
<evidence type="ECO:0000259" key="14">
    <source>
        <dbReference type="PROSITE" id="PS50035"/>
    </source>
</evidence>
<keyword evidence="16" id="KW-1185">Reference proteome</keyword>
<evidence type="ECO:0000313" key="16">
    <source>
        <dbReference type="Proteomes" id="UP000032740"/>
    </source>
</evidence>
<dbReference type="InterPro" id="IPR022924">
    <property type="entry name" value="Cardiolipin_synthase"/>
</dbReference>
<dbReference type="PANTHER" id="PTHR21248:SF22">
    <property type="entry name" value="PHOSPHOLIPASE D"/>
    <property type="match status" value="1"/>
</dbReference>
<evidence type="ECO:0000256" key="7">
    <source>
        <dbReference type="ARBA" id="ARBA00022989"/>
    </source>
</evidence>
<keyword evidence="11" id="KW-1208">Phospholipid metabolism</keyword>
<evidence type="ECO:0000256" key="10">
    <source>
        <dbReference type="ARBA" id="ARBA00023209"/>
    </source>
</evidence>
<dbReference type="EC" id="2.7.8.-" evidence="12"/>
<comment type="subcellular location">
    <subcellularLocation>
        <location evidence="1">Cell membrane</location>
        <topology evidence="1">Multi-pass membrane protein</topology>
    </subcellularLocation>
</comment>
<feature type="domain" description="PLD phosphodiesterase" evidence="14">
    <location>
        <begin position="238"/>
        <end position="265"/>
    </location>
</feature>
<keyword evidence="3" id="KW-0444">Lipid biosynthesis</keyword>
<dbReference type="CDD" id="cd09154">
    <property type="entry name" value="PLDc_SMU_988_like_1"/>
    <property type="match status" value="1"/>
</dbReference>
<sequence length="502" mass="58513">MKKLISLLLNRLTLVLLLILAQFIVLVWLINFFSNSWQNIQIALMVLSLLMVLYILTRNDNPEFKLAWVIPILAFPIFGGFFYLFFRAQNLNMKTRNHLYNVVKERQYILSQNIDYGLKGNYKKIETFLESDFWPSYKHTNSIFLPSGESKLKVLLEDLKKAEKFIFMEYFIITKSKMWDEILEVLIEKQKQGVEIRIMYDDFGSATKLPLGYYKKLRALGFKVISFNTLKVHLNFAMNYRDHRKIVVIDNKIGYTGGINIGDEYTNSTKTFGHWHDAAIKIEGDAVWTLTILFLENWRFSTKEKISYEDYYLDYKVEKPNGLYVPFGDLPLDKNHMAKDIYLSLISEANESIYISTPYLILDNEMVTALKLAAKSGIDVNIVIPGIPDKKMVYMVSESYVPELLLAGVKVYKYKPGFIHSKIIVVDRKVAMIGTSNLDYRSLYLHFENNIFLYDASSIIDMVDYFIETIADSVLITPQEMKKRNIFYRVIQTILRAFSPLL</sequence>
<dbReference type="SMART" id="SM00155">
    <property type="entry name" value="PLDc"/>
    <property type="match status" value="2"/>
</dbReference>
<dbReference type="CDD" id="cd09160">
    <property type="entry name" value="PLDc_SMU_988_like_2"/>
    <property type="match status" value="1"/>
</dbReference>
<feature type="transmembrane region" description="Helical" evidence="13">
    <location>
        <begin position="39"/>
        <end position="56"/>
    </location>
</feature>
<organism evidence="15 16">
    <name type="scientific">Alteracholeplasma palmae (strain ATCC 49389 / J233)</name>
    <name type="common">Acholeplasma palmae</name>
    <dbReference type="NCBI Taxonomy" id="1318466"/>
    <lineage>
        <taxon>Bacteria</taxon>
        <taxon>Bacillati</taxon>
        <taxon>Mycoplasmatota</taxon>
        <taxon>Mollicutes</taxon>
        <taxon>Acholeplasmatales</taxon>
        <taxon>Acholeplasmataceae</taxon>
        <taxon>Acholeplasma</taxon>
    </lineage>
</organism>
<dbReference type="GO" id="GO:0005886">
    <property type="term" value="C:plasma membrane"/>
    <property type="evidence" value="ECO:0007669"/>
    <property type="project" value="UniProtKB-SubCell"/>
</dbReference>
<keyword evidence="7 13" id="KW-1133">Transmembrane helix</keyword>
<evidence type="ECO:0000256" key="13">
    <source>
        <dbReference type="SAM" id="Phobius"/>
    </source>
</evidence>
<reference evidence="15 16" key="1">
    <citation type="journal article" date="2013" name="J. Mol. Microbiol. Biotechnol.">
        <title>Analysis of the Complete Genomes of Acholeplasma brassicae , A. palmae and A. laidlawii and Their Comparison to the Obligate Parasites from ' Candidatus Phytoplasma'.</title>
        <authorList>
            <person name="Kube M."/>
            <person name="Siewert C."/>
            <person name="Migdoll A.M."/>
            <person name="Duduk B."/>
            <person name="Holz S."/>
            <person name="Rabus R."/>
            <person name="Seemuller E."/>
            <person name="Mitrovic J."/>
            <person name="Muller I."/>
            <person name="Buttner C."/>
            <person name="Reinhardt R."/>
        </authorList>
    </citation>
    <scope>NUCLEOTIDE SEQUENCE [LARGE SCALE GENOMIC DNA]</scope>
    <source>
        <strain evidence="15 16">J233</strain>
    </source>
</reference>
<dbReference type="RefSeq" id="WP_030003529.1">
    <property type="nucleotide sequence ID" value="NC_022538.1"/>
</dbReference>
<dbReference type="SUPFAM" id="SSF56024">
    <property type="entry name" value="Phospholipase D/nuclease"/>
    <property type="match status" value="2"/>
</dbReference>
<evidence type="ECO:0000256" key="12">
    <source>
        <dbReference type="NCBIfam" id="TIGR04265"/>
    </source>
</evidence>